<feature type="compositionally biased region" description="Basic residues" evidence="1">
    <location>
        <begin position="99"/>
        <end position="110"/>
    </location>
</feature>
<name>A0ABY2H959_9HYPO</name>
<protein>
    <submittedName>
        <fullName evidence="2">Uncharacterized protein</fullName>
    </submittedName>
</protein>
<gene>
    <name evidence="2" type="ORF">CCMA1212_003391</name>
</gene>
<feature type="region of interest" description="Disordered" evidence="1">
    <location>
        <begin position="14"/>
        <end position="48"/>
    </location>
</feature>
<feature type="non-terminal residue" evidence="2">
    <location>
        <position position="1"/>
    </location>
</feature>
<evidence type="ECO:0000313" key="3">
    <source>
        <dbReference type="Proteomes" id="UP001642720"/>
    </source>
</evidence>
<organism evidence="2 3">
    <name type="scientific">Trichoderma ghanense</name>
    <dbReference type="NCBI Taxonomy" id="65468"/>
    <lineage>
        <taxon>Eukaryota</taxon>
        <taxon>Fungi</taxon>
        <taxon>Dikarya</taxon>
        <taxon>Ascomycota</taxon>
        <taxon>Pezizomycotina</taxon>
        <taxon>Sordariomycetes</taxon>
        <taxon>Hypocreomycetidae</taxon>
        <taxon>Hypocreales</taxon>
        <taxon>Hypocreaceae</taxon>
        <taxon>Trichoderma</taxon>
    </lineage>
</organism>
<evidence type="ECO:0000313" key="2">
    <source>
        <dbReference type="EMBL" id="TFB04037.1"/>
    </source>
</evidence>
<feature type="region of interest" description="Disordered" evidence="1">
    <location>
        <begin position="98"/>
        <end position="122"/>
    </location>
</feature>
<proteinExistence type="predicted"/>
<reference evidence="2 3" key="1">
    <citation type="submission" date="2018-01" db="EMBL/GenBank/DDBJ databases">
        <title>Genome characterization of the sugarcane-associated fungus Trichoderma ghanense CCMA-1212 and their application in lignocelulose bioconversion.</title>
        <authorList>
            <person name="Steindorff A.S."/>
            <person name="Mendes T.D."/>
            <person name="Vilela E.S.D."/>
            <person name="Rodrigues D.S."/>
            <person name="Formighieri E.F."/>
            <person name="Melo I.S."/>
            <person name="Favaro L.C.L."/>
        </authorList>
    </citation>
    <scope>NUCLEOTIDE SEQUENCE [LARGE SCALE GENOMIC DNA]</scope>
    <source>
        <strain evidence="2 3">CCMA-1212</strain>
    </source>
</reference>
<evidence type="ECO:0000256" key="1">
    <source>
        <dbReference type="SAM" id="MobiDB-lite"/>
    </source>
</evidence>
<dbReference type="GeneID" id="300575191"/>
<sequence>TAVRGAILALKATTDLSSTANSRAPPRRIRPPGQPRLQPRRQGPASICQPGRYRLRMPLWLTVQRADDRGKSRGLMKPCKLTYSFKEAKRESLWAGNQTKKKLKKKKKKSQCADIYTLPEGP</sequence>
<dbReference type="Proteomes" id="UP001642720">
    <property type="component" value="Unassembled WGS sequence"/>
</dbReference>
<dbReference type="RefSeq" id="XP_073560238.1">
    <property type="nucleotide sequence ID" value="XM_073700741.1"/>
</dbReference>
<feature type="compositionally biased region" description="Low complexity" evidence="1">
    <location>
        <begin position="35"/>
        <end position="45"/>
    </location>
</feature>
<dbReference type="EMBL" id="PPTA01000004">
    <property type="protein sequence ID" value="TFB04037.1"/>
    <property type="molecule type" value="Genomic_DNA"/>
</dbReference>
<keyword evidence="3" id="KW-1185">Reference proteome</keyword>
<accession>A0ABY2H959</accession>
<comment type="caution">
    <text evidence="2">The sequence shown here is derived from an EMBL/GenBank/DDBJ whole genome shotgun (WGS) entry which is preliminary data.</text>
</comment>